<protein>
    <submittedName>
        <fullName evidence="2">Histone-lysine N-methyltransferase SETMAR</fullName>
    </submittedName>
</protein>
<dbReference type="GO" id="GO:0035861">
    <property type="term" value="C:site of double-strand break"/>
    <property type="evidence" value="ECO:0007669"/>
    <property type="project" value="TreeGrafter"/>
</dbReference>
<dbReference type="Proteomes" id="UP000095283">
    <property type="component" value="Unplaced"/>
</dbReference>
<dbReference type="GO" id="GO:0042800">
    <property type="term" value="F:histone H3K4 methyltransferase activity"/>
    <property type="evidence" value="ECO:0007669"/>
    <property type="project" value="TreeGrafter"/>
</dbReference>
<reference evidence="2" key="1">
    <citation type="submission" date="2016-11" db="UniProtKB">
        <authorList>
            <consortium name="WormBaseParasite"/>
        </authorList>
    </citation>
    <scope>IDENTIFICATION</scope>
</reference>
<dbReference type="PANTHER" id="PTHR46060:SF2">
    <property type="entry name" value="HISTONE-LYSINE N-METHYLTRANSFERASE SETMAR"/>
    <property type="match status" value="1"/>
</dbReference>
<dbReference type="GO" id="GO:0015074">
    <property type="term" value="P:DNA integration"/>
    <property type="evidence" value="ECO:0007669"/>
    <property type="project" value="TreeGrafter"/>
</dbReference>
<dbReference type="InterPro" id="IPR052709">
    <property type="entry name" value="Transposase-MT_Hybrid"/>
</dbReference>
<sequence>MKDSKTALKLHLLECFVDGKIIAIKLKIFKKFDQLKDIVEVDPRKTTREVAEELDVDQSAVVQYLHQIGKTKEVQHELNEYQENRRYEICSVLLLRNKNDPFLDRIVTWRKMDSIREPMAFGAVAGPRRRGYGHCLVVGKWDHPLKLLGFWRKHHRREVLPGNRQIARRTATFTSRQILLHDNARPHVPQTAVQKLSELSYETALLSLLTRPLSH</sequence>
<keyword evidence="1" id="KW-1185">Reference proteome</keyword>
<dbReference type="GO" id="GO:0000729">
    <property type="term" value="P:DNA double-strand break processing"/>
    <property type="evidence" value="ECO:0007669"/>
    <property type="project" value="TreeGrafter"/>
</dbReference>
<dbReference type="InterPro" id="IPR036388">
    <property type="entry name" value="WH-like_DNA-bd_sf"/>
</dbReference>
<dbReference type="AlphaFoldDB" id="A0A1I7WQ61"/>
<dbReference type="GO" id="GO:0003697">
    <property type="term" value="F:single-stranded DNA binding"/>
    <property type="evidence" value="ECO:0007669"/>
    <property type="project" value="TreeGrafter"/>
</dbReference>
<name>A0A1I7WQ61_HETBA</name>
<dbReference type="WBParaSite" id="Hba_07280">
    <property type="protein sequence ID" value="Hba_07280"/>
    <property type="gene ID" value="Hba_07280"/>
</dbReference>
<evidence type="ECO:0000313" key="1">
    <source>
        <dbReference type="Proteomes" id="UP000095283"/>
    </source>
</evidence>
<dbReference type="GO" id="GO:0044774">
    <property type="term" value="P:mitotic DNA integrity checkpoint signaling"/>
    <property type="evidence" value="ECO:0007669"/>
    <property type="project" value="TreeGrafter"/>
</dbReference>
<evidence type="ECO:0000313" key="2">
    <source>
        <dbReference type="WBParaSite" id="Hba_07280"/>
    </source>
</evidence>
<accession>A0A1I7WQ61</accession>
<dbReference type="GO" id="GO:0003690">
    <property type="term" value="F:double-stranded DNA binding"/>
    <property type="evidence" value="ECO:0007669"/>
    <property type="project" value="TreeGrafter"/>
</dbReference>
<dbReference type="GO" id="GO:0044547">
    <property type="term" value="F:DNA topoisomerase binding"/>
    <property type="evidence" value="ECO:0007669"/>
    <property type="project" value="TreeGrafter"/>
</dbReference>
<dbReference type="GO" id="GO:0005634">
    <property type="term" value="C:nucleus"/>
    <property type="evidence" value="ECO:0007669"/>
    <property type="project" value="TreeGrafter"/>
</dbReference>
<dbReference type="Gene3D" id="1.10.10.10">
    <property type="entry name" value="Winged helix-like DNA-binding domain superfamily/Winged helix DNA-binding domain"/>
    <property type="match status" value="1"/>
</dbReference>
<dbReference type="GO" id="GO:0031297">
    <property type="term" value="P:replication fork processing"/>
    <property type="evidence" value="ECO:0007669"/>
    <property type="project" value="TreeGrafter"/>
</dbReference>
<dbReference type="GO" id="GO:0046975">
    <property type="term" value="F:histone H3K36 methyltransferase activity"/>
    <property type="evidence" value="ECO:0007669"/>
    <property type="project" value="TreeGrafter"/>
</dbReference>
<organism evidence="1 2">
    <name type="scientific">Heterorhabditis bacteriophora</name>
    <name type="common">Entomopathogenic nematode worm</name>
    <dbReference type="NCBI Taxonomy" id="37862"/>
    <lineage>
        <taxon>Eukaryota</taxon>
        <taxon>Metazoa</taxon>
        <taxon>Ecdysozoa</taxon>
        <taxon>Nematoda</taxon>
        <taxon>Chromadorea</taxon>
        <taxon>Rhabditida</taxon>
        <taxon>Rhabditina</taxon>
        <taxon>Rhabditomorpha</taxon>
        <taxon>Strongyloidea</taxon>
        <taxon>Heterorhabditidae</taxon>
        <taxon>Heterorhabditis</taxon>
    </lineage>
</organism>
<dbReference type="GO" id="GO:0000793">
    <property type="term" value="C:condensed chromosome"/>
    <property type="evidence" value="ECO:0007669"/>
    <property type="project" value="TreeGrafter"/>
</dbReference>
<dbReference type="GO" id="GO:0000014">
    <property type="term" value="F:single-stranded DNA endodeoxyribonuclease activity"/>
    <property type="evidence" value="ECO:0007669"/>
    <property type="project" value="TreeGrafter"/>
</dbReference>
<dbReference type="GO" id="GO:0006303">
    <property type="term" value="P:double-strand break repair via nonhomologous end joining"/>
    <property type="evidence" value="ECO:0007669"/>
    <property type="project" value="TreeGrafter"/>
</dbReference>
<dbReference type="PANTHER" id="PTHR46060">
    <property type="entry name" value="MARINER MOS1 TRANSPOSASE-LIKE PROTEIN"/>
    <property type="match status" value="1"/>
</dbReference>
<dbReference type="InterPro" id="IPR036397">
    <property type="entry name" value="RNaseH_sf"/>
</dbReference>
<dbReference type="Gene3D" id="3.30.420.10">
    <property type="entry name" value="Ribonuclease H-like superfamily/Ribonuclease H"/>
    <property type="match status" value="1"/>
</dbReference>
<proteinExistence type="predicted"/>